<dbReference type="AlphaFoldDB" id="A2FK05"/>
<reference evidence="2" key="1">
    <citation type="submission" date="2006-10" db="EMBL/GenBank/DDBJ databases">
        <authorList>
            <person name="Amadeo P."/>
            <person name="Zhao Q."/>
            <person name="Wortman J."/>
            <person name="Fraser-Liggett C."/>
            <person name="Carlton J."/>
        </authorList>
    </citation>
    <scope>NUCLEOTIDE SEQUENCE</scope>
    <source>
        <strain evidence="2">G3</strain>
    </source>
</reference>
<dbReference type="SMR" id="A2FK05"/>
<dbReference type="OrthoDB" id="10662459at2759"/>
<dbReference type="VEuPathDB" id="TrichDB:TVAGG3_1018880"/>
<dbReference type="EMBL" id="DS113839">
    <property type="protein sequence ID" value="EAX94752.1"/>
    <property type="molecule type" value="Genomic_DNA"/>
</dbReference>
<feature type="compositionally biased region" description="Basic and acidic residues" evidence="1">
    <location>
        <begin position="54"/>
        <end position="65"/>
    </location>
</feature>
<evidence type="ECO:0000313" key="2">
    <source>
        <dbReference type="EMBL" id="EAX94752.1"/>
    </source>
</evidence>
<reference evidence="2" key="2">
    <citation type="journal article" date="2007" name="Science">
        <title>Draft genome sequence of the sexually transmitted pathogen Trichomonas vaginalis.</title>
        <authorList>
            <person name="Carlton J.M."/>
            <person name="Hirt R.P."/>
            <person name="Silva J.C."/>
            <person name="Delcher A.L."/>
            <person name="Schatz M."/>
            <person name="Zhao Q."/>
            <person name="Wortman J.R."/>
            <person name="Bidwell S.L."/>
            <person name="Alsmark U.C.M."/>
            <person name="Besteiro S."/>
            <person name="Sicheritz-Ponten T."/>
            <person name="Noel C.J."/>
            <person name="Dacks J.B."/>
            <person name="Foster P.G."/>
            <person name="Simillion C."/>
            <person name="Van de Peer Y."/>
            <person name="Miranda-Saavedra D."/>
            <person name="Barton G.J."/>
            <person name="Westrop G.D."/>
            <person name="Mueller S."/>
            <person name="Dessi D."/>
            <person name="Fiori P.L."/>
            <person name="Ren Q."/>
            <person name="Paulsen I."/>
            <person name="Zhang H."/>
            <person name="Bastida-Corcuera F.D."/>
            <person name="Simoes-Barbosa A."/>
            <person name="Brown M.T."/>
            <person name="Hayes R.D."/>
            <person name="Mukherjee M."/>
            <person name="Okumura C.Y."/>
            <person name="Schneider R."/>
            <person name="Smith A.J."/>
            <person name="Vanacova S."/>
            <person name="Villalvazo M."/>
            <person name="Haas B.J."/>
            <person name="Pertea M."/>
            <person name="Feldblyum T.V."/>
            <person name="Utterback T.R."/>
            <person name="Shu C.L."/>
            <person name="Osoegawa K."/>
            <person name="de Jong P.J."/>
            <person name="Hrdy I."/>
            <person name="Horvathova L."/>
            <person name="Zubacova Z."/>
            <person name="Dolezal P."/>
            <person name="Malik S.B."/>
            <person name="Logsdon J.M. Jr."/>
            <person name="Henze K."/>
            <person name="Gupta A."/>
            <person name="Wang C.C."/>
            <person name="Dunne R.L."/>
            <person name="Upcroft J.A."/>
            <person name="Upcroft P."/>
            <person name="White O."/>
            <person name="Salzberg S.L."/>
            <person name="Tang P."/>
            <person name="Chiu C.-H."/>
            <person name="Lee Y.-S."/>
            <person name="Embley T.M."/>
            <person name="Coombs G.H."/>
            <person name="Mottram J.C."/>
            <person name="Tachezy J."/>
            <person name="Fraser-Liggett C.M."/>
            <person name="Johnson P.J."/>
        </authorList>
    </citation>
    <scope>NUCLEOTIDE SEQUENCE [LARGE SCALE GENOMIC DNA]</scope>
    <source>
        <strain evidence="2">G3</strain>
    </source>
</reference>
<sequence length="406" mass="46491">MSLFNVDFSSSDGDDVNLFKNTVPFKPRFNVPDENGKSKYPQDNNNQRRRVRKNKEATKVEKKVVEVQPQVLESPPQRHVNTRKTRKKDIITFQEVDLSEEHTDPEPTLVEKASDVTTETAPKEIEATRPVKAEKPKNTDEKPRKRSQRRESSPEKFVKIDSSSSENATDEPTDPEEEKDNKKEQEKPKDIPPVKTTPQPNQPIGNHSKYAIPIEVKSKEQPVYRISREKNVGLLGSTFTFRFYMLSEFILSAVYKKGSESIQISKDDTSDVDAYVSVGNKTAAFSLRLKSQTSDEILSIRFYPKEGKDPARRMCVSFFNQAEGIPKKLMSRQPTEKVLKKVTYNFHGRFHVQSVKNAVLYEKKDGDDLFWIRKIQTDVIELQAVFPLEPESMFAIGLAAFITEVK</sequence>
<dbReference type="Proteomes" id="UP000001542">
    <property type="component" value="Unassembled WGS sequence"/>
</dbReference>
<gene>
    <name evidence="2" type="ORF">TVAG_346150</name>
</gene>
<dbReference type="RefSeq" id="XP_001307682.1">
    <property type="nucleotide sequence ID" value="XM_001307681.1"/>
</dbReference>
<keyword evidence="3" id="KW-1185">Reference proteome</keyword>
<feature type="region of interest" description="Disordered" evidence="1">
    <location>
        <begin position="24"/>
        <end position="213"/>
    </location>
</feature>
<dbReference type="Gene3D" id="3.20.90.10">
    <property type="entry name" value="Tubby Protein, Chain A"/>
    <property type="match status" value="1"/>
</dbReference>
<name>A2FK05_TRIV3</name>
<feature type="compositionally biased region" description="Acidic residues" evidence="1">
    <location>
        <begin position="168"/>
        <end position="178"/>
    </location>
</feature>
<feature type="compositionally biased region" description="Polar residues" evidence="1">
    <location>
        <begin position="196"/>
        <end position="205"/>
    </location>
</feature>
<dbReference type="InterPro" id="IPR025659">
    <property type="entry name" value="Tubby-like_C"/>
</dbReference>
<feature type="compositionally biased region" description="Basic and acidic residues" evidence="1">
    <location>
        <begin position="121"/>
        <end position="159"/>
    </location>
</feature>
<evidence type="ECO:0000313" key="3">
    <source>
        <dbReference type="Proteomes" id="UP000001542"/>
    </source>
</evidence>
<proteinExistence type="predicted"/>
<accession>A2FK05</accession>
<dbReference type="KEGG" id="tva:4752493"/>
<dbReference type="InParanoid" id="A2FK05"/>
<dbReference type="VEuPathDB" id="TrichDB:TVAG_346150"/>
<protein>
    <recommendedName>
        <fullName evidence="4">Tubby C-terminal domain-containing protein</fullName>
    </recommendedName>
</protein>
<organism evidence="2 3">
    <name type="scientific">Trichomonas vaginalis (strain ATCC PRA-98 / G3)</name>
    <dbReference type="NCBI Taxonomy" id="412133"/>
    <lineage>
        <taxon>Eukaryota</taxon>
        <taxon>Metamonada</taxon>
        <taxon>Parabasalia</taxon>
        <taxon>Trichomonadida</taxon>
        <taxon>Trichomonadidae</taxon>
        <taxon>Trichomonas</taxon>
    </lineage>
</organism>
<evidence type="ECO:0008006" key="4">
    <source>
        <dbReference type="Google" id="ProtNLM"/>
    </source>
</evidence>
<feature type="compositionally biased region" description="Basic and acidic residues" evidence="1">
    <location>
        <begin position="179"/>
        <end position="192"/>
    </location>
</feature>
<evidence type="ECO:0000256" key="1">
    <source>
        <dbReference type="SAM" id="MobiDB-lite"/>
    </source>
</evidence>